<gene>
    <name evidence="1" type="ORF">BI347_04340</name>
</gene>
<dbReference type="EMBL" id="MKCS01000001">
    <property type="protein sequence ID" value="OHX12813.1"/>
    <property type="molecule type" value="Genomic_DNA"/>
</dbReference>
<protein>
    <recommendedName>
        <fullName evidence="3">Methyltransferase type 11</fullName>
    </recommendedName>
</protein>
<dbReference type="InterPro" id="IPR029063">
    <property type="entry name" value="SAM-dependent_MTases_sf"/>
</dbReference>
<evidence type="ECO:0000313" key="1">
    <source>
        <dbReference type="EMBL" id="OHX12813.1"/>
    </source>
</evidence>
<dbReference type="RefSeq" id="WP_071115381.1">
    <property type="nucleotide sequence ID" value="NZ_MKCS01000001.1"/>
</dbReference>
<dbReference type="OrthoDB" id="6006151at2"/>
<organism evidence="1 2">
    <name type="scientific">Chromobacterium sphagni</name>
    <dbReference type="NCBI Taxonomy" id="1903179"/>
    <lineage>
        <taxon>Bacteria</taxon>
        <taxon>Pseudomonadati</taxon>
        <taxon>Pseudomonadota</taxon>
        <taxon>Betaproteobacteria</taxon>
        <taxon>Neisseriales</taxon>
        <taxon>Chromobacteriaceae</taxon>
        <taxon>Chromobacterium</taxon>
    </lineage>
</organism>
<dbReference type="Proteomes" id="UP000180088">
    <property type="component" value="Unassembled WGS sequence"/>
</dbReference>
<evidence type="ECO:0008006" key="3">
    <source>
        <dbReference type="Google" id="ProtNLM"/>
    </source>
</evidence>
<comment type="caution">
    <text evidence="1">The sequence shown here is derived from an EMBL/GenBank/DDBJ whole genome shotgun (WGS) entry which is preliminary data.</text>
</comment>
<sequence length="294" mass="32783">MASIHIADRCLCCGGEQLSAFPAVLMPFVAHRALGWQPVRIAEDWQMAHLQTGIAYSVCNTLYCRDCHFVFLDMRFDGEAMANLYRDYRGDEYVALRDHYEPGYAQRNAGLLDGMGYVDKVEDFIGGVAPGIATVLDYGGDTGINSPFRHRAEVFVYDISGCEVVDGARRLSRDELRRGAYDLIVLSNVLEHDPDPERLLREVCRYMDGGTHLYLEVPAEQLFMRFGEGMDAARNKHHWHEHINFFTRPSLQRLLARCGLAALASATLVIDEARPNLQVVGVLCRLVGGGAGNG</sequence>
<dbReference type="AlphaFoldDB" id="A0A1S1WZV4"/>
<dbReference type="Gene3D" id="3.40.50.150">
    <property type="entry name" value="Vaccinia Virus protein VP39"/>
    <property type="match status" value="1"/>
</dbReference>
<evidence type="ECO:0000313" key="2">
    <source>
        <dbReference type="Proteomes" id="UP000180088"/>
    </source>
</evidence>
<proteinExistence type="predicted"/>
<reference evidence="1 2" key="1">
    <citation type="submission" date="2016-09" db="EMBL/GenBank/DDBJ databases">
        <title>Chromobacterium muskegensis sp. nov., an insecticidal bacterium isolated from Sphagnum bogs.</title>
        <authorList>
            <person name="Sparks M.E."/>
            <person name="Blackburn M.B."/>
            <person name="Gundersen-Rindal D.E."/>
            <person name="Mitchell A."/>
            <person name="Farrar R."/>
            <person name="Kuhar D."/>
        </authorList>
    </citation>
    <scope>NUCLEOTIDE SEQUENCE [LARGE SCALE GENOMIC DNA]</scope>
    <source>
        <strain evidence="1 2">37-2</strain>
    </source>
</reference>
<name>A0A1S1WZV4_9NEIS</name>
<accession>A0A1S1WZV4</accession>
<dbReference type="Pfam" id="PF13489">
    <property type="entry name" value="Methyltransf_23"/>
    <property type="match status" value="1"/>
</dbReference>
<dbReference type="SUPFAM" id="SSF53335">
    <property type="entry name" value="S-adenosyl-L-methionine-dependent methyltransferases"/>
    <property type="match status" value="1"/>
</dbReference>
<dbReference type="STRING" id="1903179.BI347_04340"/>